<accession>A0A846TVQ4</accession>
<gene>
    <name evidence="1" type="ORF">GTW58_07505</name>
</gene>
<sequence length="265" mass="29526">MAADKKGPQQVPGGSILAQVLGEVRLESETDGFDPPGHVLEATYGGMLQVLRHVSYSVARSHGYPKELPDFQLHYSQQQPGHYLVDLRVVDQRPAWVRMVNPKSAACRERYRVLLRWVAELMSTTVQLVPPITMAEDIKISAAGDQEGFGTLMLDNRRTYRVPLVMMGIFENNPALVDALTGMMSVLLLPEVKALVIVRDPLESKQRDEVVIPLSETFHRKIIHETYHSLAGKVQAQDAPLSSVLTRHERRQDFPTGISGLDPSA</sequence>
<reference evidence="1 2" key="1">
    <citation type="submission" date="2020-02" db="EMBL/GenBank/DDBJ databases">
        <authorList>
            <person name="Sun Q."/>
        </authorList>
    </citation>
    <scope>NUCLEOTIDE SEQUENCE [LARGE SCALE GENOMIC DNA]</scope>
    <source>
        <strain evidence="1 2">YIM 13062</strain>
    </source>
</reference>
<comment type="caution">
    <text evidence="1">The sequence shown here is derived from an EMBL/GenBank/DDBJ whole genome shotgun (WGS) entry which is preliminary data.</text>
</comment>
<dbReference type="Proteomes" id="UP000521379">
    <property type="component" value="Unassembled WGS sequence"/>
</dbReference>
<proteinExistence type="predicted"/>
<dbReference type="RefSeq" id="WP_047692491.1">
    <property type="nucleotide sequence ID" value="NZ_JAAVUN010000012.1"/>
</dbReference>
<dbReference type="AlphaFoldDB" id="A0A846TVQ4"/>
<evidence type="ECO:0000313" key="1">
    <source>
        <dbReference type="EMBL" id="NKE09784.1"/>
    </source>
</evidence>
<keyword evidence="2" id="KW-1185">Reference proteome</keyword>
<organism evidence="1 2">
    <name type="scientific">Kocuria subflava</name>
    <dbReference type="NCBI Taxonomy" id="1736139"/>
    <lineage>
        <taxon>Bacteria</taxon>
        <taxon>Bacillati</taxon>
        <taxon>Actinomycetota</taxon>
        <taxon>Actinomycetes</taxon>
        <taxon>Micrococcales</taxon>
        <taxon>Micrococcaceae</taxon>
        <taxon>Kocuria</taxon>
    </lineage>
</organism>
<protein>
    <submittedName>
        <fullName evidence="1">Uncharacterized protein</fullName>
    </submittedName>
</protein>
<evidence type="ECO:0000313" key="2">
    <source>
        <dbReference type="Proteomes" id="UP000521379"/>
    </source>
</evidence>
<dbReference type="EMBL" id="JAAVUN010000012">
    <property type="protein sequence ID" value="NKE09784.1"/>
    <property type="molecule type" value="Genomic_DNA"/>
</dbReference>
<name>A0A846TVQ4_9MICC</name>